<dbReference type="Pfam" id="PF06941">
    <property type="entry name" value="NT5C"/>
    <property type="match status" value="1"/>
</dbReference>
<dbReference type="SUPFAM" id="SSF56784">
    <property type="entry name" value="HAD-like"/>
    <property type="match status" value="1"/>
</dbReference>
<dbReference type="AlphaFoldDB" id="A0A9X7J4H9"/>
<dbReference type="Gene3D" id="3.40.50.1000">
    <property type="entry name" value="HAD superfamily/HAD-like"/>
    <property type="match status" value="1"/>
</dbReference>
<comment type="similarity">
    <text evidence="1">Belongs to the 5'(3')-deoxyribonucleotidase family.</text>
</comment>
<comment type="caution">
    <text evidence="2">The sequence shown here is derived from an EMBL/GenBank/DDBJ whole genome shotgun (WGS) entry which is preliminary data.</text>
</comment>
<dbReference type="InterPro" id="IPR010708">
    <property type="entry name" value="5'(3')-deoxyribonucleotidase"/>
</dbReference>
<evidence type="ECO:0000256" key="1">
    <source>
        <dbReference type="ARBA" id="ARBA00009589"/>
    </source>
</evidence>
<dbReference type="RefSeq" id="WP_083476549.1">
    <property type="nucleotide sequence ID" value="NZ_PVXL01000021.1"/>
</dbReference>
<accession>A0A9X7J4H9</accession>
<gene>
    <name evidence="2" type="ORF">MOST_04500</name>
</gene>
<organism evidence="2 3">
    <name type="scientific">Neomoorella stamsii</name>
    <dbReference type="NCBI Taxonomy" id="1266720"/>
    <lineage>
        <taxon>Bacteria</taxon>
        <taxon>Bacillati</taxon>
        <taxon>Bacillota</taxon>
        <taxon>Clostridia</taxon>
        <taxon>Neomoorellales</taxon>
        <taxon>Neomoorellaceae</taxon>
        <taxon>Neomoorella</taxon>
    </lineage>
</organism>
<dbReference type="InterPro" id="IPR036412">
    <property type="entry name" value="HAD-like_sf"/>
</dbReference>
<evidence type="ECO:0000313" key="2">
    <source>
        <dbReference type="EMBL" id="PRR76289.1"/>
    </source>
</evidence>
<proteinExistence type="inferred from homology"/>
<dbReference type="InterPro" id="IPR023214">
    <property type="entry name" value="HAD_sf"/>
</dbReference>
<sequence length="188" mass="21512">MLPRKWMEGPGRMRLGVDICNTIANVNAEILRRYDVSLEVYPFPELPPDFFSTTEGLTLLARAKPLPGAVEVLGILSRLGHEIVYMTSRPILAIDLTREWLAAHGFPRGSIVFLPRGYKKVFAAHYGIGLFFEDDPIEAAELQEAVGQVYMPAWPYNKNVKGRYIKRFNSWKDIQNLSDCHLRYRMVL</sequence>
<dbReference type="EMBL" id="PVXL01000021">
    <property type="protein sequence ID" value="PRR76289.1"/>
    <property type="molecule type" value="Genomic_DNA"/>
</dbReference>
<dbReference type="Proteomes" id="UP000239430">
    <property type="component" value="Unassembled WGS sequence"/>
</dbReference>
<name>A0A9X7J4H9_9FIRM</name>
<evidence type="ECO:0000313" key="3">
    <source>
        <dbReference type="Proteomes" id="UP000239430"/>
    </source>
</evidence>
<keyword evidence="3" id="KW-1185">Reference proteome</keyword>
<reference evidence="2 3" key="1">
    <citation type="submission" date="2018-03" db="EMBL/GenBank/DDBJ databases">
        <title>Genome sequence of Moorella stamsii DSM 26217.</title>
        <authorList>
            <person name="Poehlein A."/>
            <person name="Daniel R."/>
        </authorList>
    </citation>
    <scope>NUCLEOTIDE SEQUENCE [LARGE SCALE GENOMIC DNA]</scope>
    <source>
        <strain evidence="3">DSM 26217</strain>
    </source>
</reference>
<protein>
    <submittedName>
        <fullName evidence="2">5' nucleotidase, deoxy (Pyrimidine), cytosolic type C protein</fullName>
    </submittedName>
</protein>